<evidence type="ECO:0000313" key="14">
    <source>
        <dbReference type="Proteomes" id="UP000050864"/>
    </source>
</evidence>
<dbReference type="PANTHER" id="PTHR33446">
    <property type="entry name" value="PROTEIN TONB-RELATED"/>
    <property type="match status" value="1"/>
</dbReference>
<dbReference type="GO" id="GO:0098797">
    <property type="term" value="C:plasma membrane protein complex"/>
    <property type="evidence" value="ECO:0007669"/>
    <property type="project" value="TreeGrafter"/>
</dbReference>
<dbReference type="GO" id="GO:0055085">
    <property type="term" value="P:transmembrane transport"/>
    <property type="evidence" value="ECO:0007669"/>
    <property type="project" value="InterPro"/>
</dbReference>
<evidence type="ECO:0000256" key="3">
    <source>
        <dbReference type="ARBA" id="ARBA00022448"/>
    </source>
</evidence>
<dbReference type="PATRIC" id="fig|405444.3.peg.374"/>
<evidence type="ECO:0000256" key="4">
    <source>
        <dbReference type="ARBA" id="ARBA00022475"/>
    </source>
</evidence>
<dbReference type="GO" id="GO:0015031">
    <property type="term" value="P:protein transport"/>
    <property type="evidence" value="ECO:0007669"/>
    <property type="project" value="UniProtKB-KW"/>
</dbReference>
<evidence type="ECO:0000259" key="12">
    <source>
        <dbReference type="PROSITE" id="PS52015"/>
    </source>
</evidence>
<dbReference type="InterPro" id="IPR051045">
    <property type="entry name" value="TonB-dependent_transducer"/>
</dbReference>
<proteinExistence type="inferred from homology"/>
<evidence type="ECO:0000256" key="8">
    <source>
        <dbReference type="ARBA" id="ARBA00022989"/>
    </source>
</evidence>
<keyword evidence="13" id="KW-0675">Receptor</keyword>
<dbReference type="InterPro" id="IPR037682">
    <property type="entry name" value="TonB_C"/>
</dbReference>
<evidence type="ECO:0000256" key="6">
    <source>
        <dbReference type="ARBA" id="ARBA00022692"/>
    </source>
</evidence>
<gene>
    <name evidence="13" type="ORF">ABB26_06845</name>
</gene>
<dbReference type="Proteomes" id="UP000050864">
    <property type="component" value="Unassembled WGS sequence"/>
</dbReference>
<evidence type="ECO:0000256" key="1">
    <source>
        <dbReference type="ARBA" id="ARBA00004383"/>
    </source>
</evidence>
<evidence type="ECO:0000256" key="5">
    <source>
        <dbReference type="ARBA" id="ARBA00022519"/>
    </source>
</evidence>
<comment type="subcellular location">
    <subcellularLocation>
        <location evidence="1">Cell inner membrane</location>
        <topology evidence="1">Single-pass membrane protein</topology>
        <orientation evidence="1">Periplasmic side</orientation>
    </subcellularLocation>
</comment>
<protein>
    <submittedName>
        <fullName evidence="13">TonB-dependent receptor</fullName>
    </submittedName>
</protein>
<dbReference type="RefSeq" id="WP_057632931.1">
    <property type="nucleotide sequence ID" value="NZ_LDJI01000012.1"/>
</dbReference>
<dbReference type="STRING" id="405444.ABB26_06845"/>
<evidence type="ECO:0000256" key="7">
    <source>
        <dbReference type="ARBA" id="ARBA00022927"/>
    </source>
</evidence>
<keyword evidence="9 11" id="KW-0472">Membrane</keyword>
<evidence type="ECO:0000256" key="11">
    <source>
        <dbReference type="SAM" id="Phobius"/>
    </source>
</evidence>
<comment type="caution">
    <text evidence="13">The sequence shown here is derived from an EMBL/GenBank/DDBJ whole genome shotgun (WGS) entry which is preliminary data.</text>
</comment>
<evidence type="ECO:0000313" key="13">
    <source>
        <dbReference type="EMBL" id="KRG64734.1"/>
    </source>
</evidence>
<organism evidence="13 14">
    <name type="scientific">Stenotrophomonas humi</name>
    <dbReference type="NCBI Taxonomy" id="405444"/>
    <lineage>
        <taxon>Bacteria</taxon>
        <taxon>Pseudomonadati</taxon>
        <taxon>Pseudomonadota</taxon>
        <taxon>Gammaproteobacteria</taxon>
        <taxon>Lysobacterales</taxon>
        <taxon>Lysobacteraceae</taxon>
        <taxon>Stenotrophomonas</taxon>
    </lineage>
</organism>
<keyword evidence="6 11" id="KW-0812">Transmembrane</keyword>
<feature type="compositionally biased region" description="Polar residues" evidence="10">
    <location>
        <begin position="138"/>
        <end position="147"/>
    </location>
</feature>
<dbReference type="GO" id="GO:0031992">
    <property type="term" value="F:energy transducer activity"/>
    <property type="evidence" value="ECO:0007669"/>
    <property type="project" value="TreeGrafter"/>
</dbReference>
<feature type="region of interest" description="Disordered" evidence="10">
    <location>
        <begin position="57"/>
        <end position="147"/>
    </location>
</feature>
<keyword evidence="3" id="KW-0813">Transport</keyword>
<dbReference type="NCBIfam" id="TIGR01352">
    <property type="entry name" value="tonB_Cterm"/>
    <property type="match status" value="1"/>
</dbReference>
<evidence type="ECO:0000256" key="2">
    <source>
        <dbReference type="ARBA" id="ARBA00006555"/>
    </source>
</evidence>
<dbReference type="InterPro" id="IPR006260">
    <property type="entry name" value="TonB/TolA_C"/>
</dbReference>
<dbReference type="EMBL" id="LDJI01000012">
    <property type="protein sequence ID" value="KRG64734.1"/>
    <property type="molecule type" value="Genomic_DNA"/>
</dbReference>
<reference evidence="13 14" key="1">
    <citation type="submission" date="2015-05" db="EMBL/GenBank/DDBJ databases">
        <title>Genome sequencing and analysis of members of genus Stenotrophomonas.</title>
        <authorList>
            <person name="Patil P.P."/>
            <person name="Midha S."/>
            <person name="Patil P.B."/>
        </authorList>
    </citation>
    <scope>NUCLEOTIDE SEQUENCE [LARGE SCALE GENOMIC DNA]</scope>
    <source>
        <strain evidence="13 14">DSM 18929</strain>
    </source>
</reference>
<feature type="domain" description="TonB C-terminal" evidence="12">
    <location>
        <begin position="151"/>
        <end position="244"/>
    </location>
</feature>
<sequence>MGWCASSRLRWGGSFLVAVLLHVVVIGVALWWSLRAPPVLLDPQPLEAVMVELAESPEAPPAVPTEIPPGPAQQEQQRSEPTPAPRVEREPPPQEPEVVDAYVPPQPREQPASDAHNVDQTLAPPDVTATPSDRYAARQTTSGQRAQASLTWQGLLLGHLEKYRRYPRLAERMRQEGVAYVRFSVDRRGNVSNPRIGRSSGHDALDQATLETIARATPIPPPPAEVSGDPVEVMVPVEFFINRR</sequence>
<dbReference type="PANTHER" id="PTHR33446:SF2">
    <property type="entry name" value="PROTEIN TONB"/>
    <property type="match status" value="1"/>
</dbReference>
<feature type="compositionally biased region" description="Pro residues" evidence="10">
    <location>
        <begin position="58"/>
        <end position="71"/>
    </location>
</feature>
<dbReference type="OrthoDB" id="8703302at2"/>
<evidence type="ECO:0000256" key="9">
    <source>
        <dbReference type="ARBA" id="ARBA00023136"/>
    </source>
</evidence>
<dbReference type="AlphaFoldDB" id="A0A0R0CEZ7"/>
<keyword evidence="8 11" id="KW-1133">Transmembrane helix</keyword>
<keyword evidence="14" id="KW-1185">Reference proteome</keyword>
<accession>A0A0R0CEZ7</accession>
<dbReference type="Pfam" id="PF03544">
    <property type="entry name" value="TonB_C"/>
    <property type="match status" value="1"/>
</dbReference>
<comment type="similarity">
    <text evidence="2">Belongs to the TonB family.</text>
</comment>
<name>A0A0R0CEZ7_9GAMM</name>
<keyword evidence="4" id="KW-1003">Cell membrane</keyword>
<feature type="transmembrane region" description="Helical" evidence="11">
    <location>
        <begin position="12"/>
        <end position="34"/>
    </location>
</feature>
<evidence type="ECO:0000256" key="10">
    <source>
        <dbReference type="SAM" id="MobiDB-lite"/>
    </source>
</evidence>
<dbReference type="SUPFAM" id="SSF74653">
    <property type="entry name" value="TolA/TonB C-terminal domain"/>
    <property type="match status" value="1"/>
</dbReference>
<dbReference type="PROSITE" id="PS52015">
    <property type="entry name" value="TONB_CTD"/>
    <property type="match status" value="1"/>
</dbReference>
<dbReference type="Gene3D" id="3.30.1150.10">
    <property type="match status" value="1"/>
</dbReference>
<keyword evidence="7" id="KW-0653">Protein transport</keyword>
<keyword evidence="5" id="KW-0997">Cell inner membrane</keyword>